<name>A0A7I7PDG9_9MYCO</name>
<sequence length="131" mass="15031">MSTPREKARHGLLLDGLGNILDLNAVDWHVRQQNPAASPSEVQNEALEVIRSLVSDGLVRLGGMAQEKEHSPERFIAWTDPLEHSMHKISLVYVRHYDDPERWMFSVWLQLTDKGEQLAQSIEKTDLEGYR</sequence>
<dbReference type="EMBL" id="AP022583">
    <property type="protein sequence ID" value="BBY06668.1"/>
    <property type="molecule type" value="Genomic_DNA"/>
</dbReference>
<dbReference type="Proteomes" id="UP000466894">
    <property type="component" value="Chromosome"/>
</dbReference>
<evidence type="ECO:0000313" key="2">
    <source>
        <dbReference type="Proteomes" id="UP000466894"/>
    </source>
</evidence>
<dbReference type="AlphaFoldDB" id="A0A7I7PDG9"/>
<protein>
    <submittedName>
        <fullName evidence="1">Uncharacterized protein</fullName>
    </submittedName>
</protein>
<evidence type="ECO:0000313" key="1">
    <source>
        <dbReference type="EMBL" id="BBY06668.1"/>
    </source>
</evidence>
<reference evidence="1 2" key="1">
    <citation type="journal article" date="2019" name="Emerg. Microbes Infect.">
        <title>Comprehensive subspecies identification of 175 nontuberculous mycobacteria species based on 7547 genomic profiles.</title>
        <authorList>
            <person name="Matsumoto Y."/>
            <person name="Kinjo T."/>
            <person name="Motooka D."/>
            <person name="Nabeya D."/>
            <person name="Jung N."/>
            <person name="Uechi K."/>
            <person name="Horii T."/>
            <person name="Iida T."/>
            <person name="Fujita J."/>
            <person name="Nakamura S."/>
        </authorList>
    </citation>
    <scope>NUCLEOTIDE SEQUENCE [LARGE SCALE GENOMIC DNA]</scope>
    <source>
        <strain evidence="1 2">JCM 16367</strain>
    </source>
</reference>
<organism evidence="1 2">
    <name type="scientific">Mycobacterium noviomagense</name>
    <dbReference type="NCBI Taxonomy" id="459858"/>
    <lineage>
        <taxon>Bacteria</taxon>
        <taxon>Bacillati</taxon>
        <taxon>Actinomycetota</taxon>
        <taxon>Actinomycetes</taxon>
        <taxon>Mycobacteriales</taxon>
        <taxon>Mycobacteriaceae</taxon>
        <taxon>Mycobacterium</taxon>
    </lineage>
</organism>
<dbReference type="RefSeq" id="WP_232070390.1">
    <property type="nucleotide sequence ID" value="NZ_AP022583.1"/>
</dbReference>
<dbReference type="KEGG" id="mnv:MNVI_19860"/>
<gene>
    <name evidence="1" type="ORF">MNVI_19860</name>
</gene>
<accession>A0A7I7PDG9</accession>
<proteinExistence type="predicted"/>